<sequence length="210" mass="24173">MFFQALLPNERAALKHIIVDEEIDEYLNTEYHNPNAVDRYGLTSLESLTLIREEENYDFVISRADEQIGEFRVWSICTNKQVLEVSIGFGDTTPIEKDISSKRADLEDIAGNEEDAFPPVCVRLVSRKRLALDRTWKNSIAFLDNTVQPFMHACLYAKDGVVERLHDLKHNEPEKYETLAYVLSDWDHSSMIRSALIRSIIHVFAQLATI</sequence>
<evidence type="ECO:0000313" key="2">
    <source>
        <dbReference type="Proteomes" id="UP000664132"/>
    </source>
</evidence>
<accession>A0A8H7T296</accession>
<name>A0A8H7T296_9HELO</name>
<proteinExistence type="predicted"/>
<evidence type="ECO:0000313" key="1">
    <source>
        <dbReference type="EMBL" id="KAG4411676.1"/>
    </source>
</evidence>
<dbReference type="EMBL" id="JAFJYH010000450">
    <property type="protein sequence ID" value="KAG4411676.1"/>
    <property type="molecule type" value="Genomic_DNA"/>
</dbReference>
<organism evidence="1 2">
    <name type="scientific">Cadophora malorum</name>
    <dbReference type="NCBI Taxonomy" id="108018"/>
    <lineage>
        <taxon>Eukaryota</taxon>
        <taxon>Fungi</taxon>
        <taxon>Dikarya</taxon>
        <taxon>Ascomycota</taxon>
        <taxon>Pezizomycotina</taxon>
        <taxon>Leotiomycetes</taxon>
        <taxon>Helotiales</taxon>
        <taxon>Ploettnerulaceae</taxon>
        <taxon>Cadophora</taxon>
    </lineage>
</organism>
<dbReference type="AlphaFoldDB" id="A0A8H7T296"/>
<dbReference type="Proteomes" id="UP000664132">
    <property type="component" value="Unassembled WGS sequence"/>
</dbReference>
<reference evidence="1" key="1">
    <citation type="submission" date="2021-02" db="EMBL/GenBank/DDBJ databases">
        <title>Genome sequence Cadophora malorum strain M34.</title>
        <authorList>
            <person name="Stefanovic E."/>
            <person name="Vu D."/>
            <person name="Scully C."/>
            <person name="Dijksterhuis J."/>
            <person name="Roader J."/>
            <person name="Houbraken J."/>
        </authorList>
    </citation>
    <scope>NUCLEOTIDE SEQUENCE</scope>
    <source>
        <strain evidence="1">M34</strain>
    </source>
</reference>
<protein>
    <submittedName>
        <fullName evidence="1">Uncharacterized protein</fullName>
    </submittedName>
</protein>
<keyword evidence="2" id="KW-1185">Reference proteome</keyword>
<comment type="caution">
    <text evidence="1">The sequence shown here is derived from an EMBL/GenBank/DDBJ whole genome shotgun (WGS) entry which is preliminary data.</text>
</comment>
<gene>
    <name evidence="1" type="ORF">IFR04_015200</name>
</gene>
<dbReference type="OrthoDB" id="3557569at2759"/>